<dbReference type="NCBIfam" id="NF005596">
    <property type="entry name" value="PRK07328.1"/>
    <property type="match status" value="1"/>
</dbReference>
<comment type="catalytic activity">
    <reaction evidence="7 8">
        <text>L-histidinol phosphate + H2O = L-histidinol + phosphate</text>
        <dbReference type="Rhea" id="RHEA:14465"/>
        <dbReference type="ChEBI" id="CHEBI:15377"/>
        <dbReference type="ChEBI" id="CHEBI:43474"/>
        <dbReference type="ChEBI" id="CHEBI:57699"/>
        <dbReference type="ChEBI" id="CHEBI:57980"/>
        <dbReference type="EC" id="3.1.3.15"/>
    </reaction>
</comment>
<dbReference type="InterPro" id="IPR016195">
    <property type="entry name" value="Pol/histidinol_Pase-like"/>
</dbReference>
<proteinExistence type="inferred from homology"/>
<comment type="pathway">
    <text evidence="1 8">Amino-acid biosynthesis; L-histidine biosynthesis; L-histidine from 5-phospho-alpha-D-ribose 1-diphosphate: step 8/9.</text>
</comment>
<keyword evidence="5 8" id="KW-0378">Hydrolase</keyword>
<dbReference type="InterPro" id="IPR004013">
    <property type="entry name" value="PHP_dom"/>
</dbReference>
<dbReference type="CDD" id="cd12110">
    <property type="entry name" value="PHP_HisPPase_Hisj_like"/>
    <property type="match status" value="1"/>
</dbReference>
<comment type="caution">
    <text evidence="10">The sequence shown here is derived from an EMBL/GenBank/DDBJ whole genome shotgun (WGS) entry which is preliminary data.</text>
</comment>
<evidence type="ECO:0000259" key="9">
    <source>
        <dbReference type="Pfam" id="PF02811"/>
    </source>
</evidence>
<feature type="domain" description="PHP" evidence="9">
    <location>
        <begin position="9"/>
        <end position="198"/>
    </location>
</feature>
<keyword evidence="4 8" id="KW-0028">Amino-acid biosynthesis</keyword>
<dbReference type="Pfam" id="PF02811">
    <property type="entry name" value="PHP"/>
    <property type="match status" value="1"/>
</dbReference>
<dbReference type="Proteomes" id="UP000177876">
    <property type="component" value="Unassembled WGS sequence"/>
</dbReference>
<evidence type="ECO:0000256" key="8">
    <source>
        <dbReference type="RuleBase" id="RU366003"/>
    </source>
</evidence>
<dbReference type="InterPro" id="IPR010140">
    <property type="entry name" value="Histidinol_P_phosphatase_HisJ"/>
</dbReference>
<evidence type="ECO:0000313" key="10">
    <source>
        <dbReference type="EMBL" id="OFW55449.1"/>
    </source>
</evidence>
<dbReference type="EC" id="3.1.3.15" evidence="3 8"/>
<dbReference type="GO" id="GO:0004401">
    <property type="term" value="F:histidinol-phosphatase activity"/>
    <property type="evidence" value="ECO:0007669"/>
    <property type="project" value="UniProtKB-UniRule"/>
</dbReference>
<evidence type="ECO:0000256" key="1">
    <source>
        <dbReference type="ARBA" id="ARBA00004970"/>
    </source>
</evidence>
<dbReference type="NCBIfam" id="TIGR01856">
    <property type="entry name" value="hisJ_fam"/>
    <property type="match status" value="1"/>
</dbReference>
<reference evidence="10 11" key="1">
    <citation type="journal article" date="2016" name="Nat. Commun.">
        <title>Thousands of microbial genomes shed light on interconnected biogeochemical processes in an aquifer system.</title>
        <authorList>
            <person name="Anantharaman K."/>
            <person name="Brown C.T."/>
            <person name="Hug L.A."/>
            <person name="Sharon I."/>
            <person name="Castelle C.J."/>
            <person name="Probst A.J."/>
            <person name="Thomas B.C."/>
            <person name="Singh A."/>
            <person name="Wilkins M.J."/>
            <person name="Karaoz U."/>
            <person name="Brodie E.L."/>
            <person name="Williams K.H."/>
            <person name="Hubbard S.S."/>
            <person name="Banfield J.F."/>
        </authorList>
    </citation>
    <scope>NUCLEOTIDE SEQUENCE [LARGE SCALE GENOMIC DNA]</scope>
</reference>
<evidence type="ECO:0000256" key="3">
    <source>
        <dbReference type="ARBA" id="ARBA00013085"/>
    </source>
</evidence>
<dbReference type="AlphaFoldDB" id="A0A1F2WF15"/>
<gene>
    <name evidence="10" type="ORF">A2Y75_08955</name>
</gene>
<dbReference type="SUPFAM" id="SSF89550">
    <property type="entry name" value="PHP domain-like"/>
    <property type="match status" value="1"/>
</dbReference>
<evidence type="ECO:0000256" key="6">
    <source>
        <dbReference type="ARBA" id="ARBA00023102"/>
    </source>
</evidence>
<keyword evidence="6 8" id="KW-0368">Histidine biosynthesis</keyword>
<dbReference type="EMBL" id="MELK01000053">
    <property type="protein sequence ID" value="OFW55449.1"/>
    <property type="molecule type" value="Genomic_DNA"/>
</dbReference>
<evidence type="ECO:0000256" key="7">
    <source>
        <dbReference type="ARBA" id="ARBA00049158"/>
    </source>
</evidence>
<comment type="similarity">
    <text evidence="2 8">Belongs to the PHP hydrolase family. HisK subfamily.</text>
</comment>
<dbReference type="Gene3D" id="3.20.20.140">
    <property type="entry name" value="Metal-dependent hydrolases"/>
    <property type="match status" value="1"/>
</dbReference>
<dbReference type="STRING" id="1797197.A2Y75_08955"/>
<evidence type="ECO:0000313" key="11">
    <source>
        <dbReference type="Proteomes" id="UP000177876"/>
    </source>
</evidence>
<organism evidence="10 11">
    <name type="scientific">Candidatus Solincola sediminis</name>
    <dbReference type="NCBI Taxonomy" id="1797199"/>
    <lineage>
        <taxon>Bacteria</taxon>
        <taxon>Bacillati</taxon>
        <taxon>Actinomycetota</taxon>
        <taxon>Candidatus Geothermincolia</taxon>
        <taxon>Candidatus Geothermincolales</taxon>
        <taxon>Candidatus Geothermincolaceae</taxon>
        <taxon>Candidatus Solincola</taxon>
    </lineage>
</organism>
<dbReference type="PANTHER" id="PTHR21039:SF0">
    <property type="entry name" value="HISTIDINOL-PHOSPHATASE"/>
    <property type="match status" value="1"/>
</dbReference>
<sequence length="274" mass="30738">MADTSGLVDYHLHTARCGHALGNMEDYARRADALGLAEIGFSDHFPMLHIEDRALAMGLEELPAYVEDVERLRAAFPHLGVRLGIEVDFLPETVHRIGPMLEPFSFDYVMGSVHYVDGWGFDDPRCIEGYQGRDIFALWARYFEFLGEAAECGLFDILAHPDLIKKFGFRPEADVSLLYENCLDRVAKAGLAVEVNTAGLRKPVGEIYPSEEFLKACRERDIPVALGSDAHQPEEVGDRFNEALELLLRVGYEGITVFSGRRRSTLDFKRGLRG</sequence>
<dbReference type="PANTHER" id="PTHR21039">
    <property type="entry name" value="HISTIDINOL PHOSPHATASE-RELATED"/>
    <property type="match status" value="1"/>
</dbReference>
<dbReference type="GO" id="GO:0005737">
    <property type="term" value="C:cytoplasm"/>
    <property type="evidence" value="ECO:0007669"/>
    <property type="project" value="TreeGrafter"/>
</dbReference>
<protein>
    <recommendedName>
        <fullName evidence="3 8">Histidinol-phosphatase</fullName>
        <shortName evidence="8">HolPase</shortName>
        <ecNumber evidence="3 8">3.1.3.15</ecNumber>
    </recommendedName>
</protein>
<evidence type="ECO:0000256" key="4">
    <source>
        <dbReference type="ARBA" id="ARBA00022605"/>
    </source>
</evidence>
<evidence type="ECO:0000256" key="2">
    <source>
        <dbReference type="ARBA" id="ARBA00009152"/>
    </source>
</evidence>
<name>A0A1F2WF15_9ACTN</name>
<dbReference type="GO" id="GO:0000105">
    <property type="term" value="P:L-histidine biosynthetic process"/>
    <property type="evidence" value="ECO:0007669"/>
    <property type="project" value="UniProtKB-UniRule"/>
</dbReference>
<accession>A0A1F2WF15</accession>
<evidence type="ECO:0000256" key="5">
    <source>
        <dbReference type="ARBA" id="ARBA00022801"/>
    </source>
</evidence>
<dbReference type="UniPathway" id="UPA00031">
    <property type="reaction ID" value="UER00013"/>
</dbReference>